<dbReference type="InterPro" id="IPR003777">
    <property type="entry name" value="XdhC_CoxI"/>
</dbReference>
<feature type="domain" description="XdhC Rossmann" evidence="2">
    <location>
        <begin position="186"/>
        <end position="322"/>
    </location>
</feature>
<dbReference type="AlphaFoldDB" id="A0A3D8GTC4"/>
<proteinExistence type="predicted"/>
<name>A0A3D8GTC4_9BACI</name>
<dbReference type="PANTHER" id="PTHR30388">
    <property type="entry name" value="ALDEHYDE OXIDOREDUCTASE MOLYBDENUM COFACTOR ASSEMBLY PROTEIN"/>
    <property type="match status" value="1"/>
</dbReference>
<keyword evidence="4" id="KW-1185">Reference proteome</keyword>
<dbReference type="OrthoDB" id="9773039at2"/>
<dbReference type="InterPro" id="IPR027051">
    <property type="entry name" value="XdhC_Rossmann_dom"/>
</dbReference>
<organism evidence="3 4">
    <name type="scientific">Neobacillus piezotolerans</name>
    <dbReference type="NCBI Taxonomy" id="2259171"/>
    <lineage>
        <taxon>Bacteria</taxon>
        <taxon>Bacillati</taxon>
        <taxon>Bacillota</taxon>
        <taxon>Bacilli</taxon>
        <taxon>Bacillales</taxon>
        <taxon>Bacillaceae</taxon>
        <taxon>Neobacillus</taxon>
    </lineage>
</organism>
<gene>
    <name evidence="3" type="ORF">DRW41_07785</name>
</gene>
<dbReference type="Gene3D" id="3.40.50.720">
    <property type="entry name" value="NAD(P)-binding Rossmann-like Domain"/>
    <property type="match status" value="1"/>
</dbReference>
<evidence type="ECO:0000259" key="1">
    <source>
        <dbReference type="Pfam" id="PF02625"/>
    </source>
</evidence>
<accession>A0A3D8GTC4</accession>
<dbReference type="EMBL" id="QNQT01000002">
    <property type="protein sequence ID" value="RDU37720.1"/>
    <property type="molecule type" value="Genomic_DNA"/>
</dbReference>
<dbReference type="PANTHER" id="PTHR30388:SF6">
    <property type="entry name" value="XANTHINE DEHYDROGENASE SUBUNIT A-RELATED"/>
    <property type="match status" value="1"/>
</dbReference>
<reference evidence="3 4" key="1">
    <citation type="submission" date="2018-07" db="EMBL/GenBank/DDBJ databases">
        <title>Bacillus sp. YLB-04 draft genome sequence.</title>
        <authorList>
            <person name="Yu L."/>
            <person name="Tang X."/>
        </authorList>
    </citation>
    <scope>NUCLEOTIDE SEQUENCE [LARGE SCALE GENOMIC DNA]</scope>
    <source>
        <strain evidence="3 4">YLB-04</strain>
    </source>
</reference>
<dbReference type="SUPFAM" id="SSF51905">
    <property type="entry name" value="FAD/NAD(P)-binding domain"/>
    <property type="match status" value="1"/>
</dbReference>
<evidence type="ECO:0000259" key="2">
    <source>
        <dbReference type="Pfam" id="PF13478"/>
    </source>
</evidence>
<protein>
    <submittedName>
        <fullName evidence="3">Xanthine dehydrogenase</fullName>
    </submittedName>
</protein>
<evidence type="ECO:0000313" key="3">
    <source>
        <dbReference type="EMBL" id="RDU37720.1"/>
    </source>
</evidence>
<evidence type="ECO:0000313" key="4">
    <source>
        <dbReference type="Proteomes" id="UP000257144"/>
    </source>
</evidence>
<sequence>MDTMNQLLEMISLSPNMPMVLATIIHVDGSAYRKEGASMLIFPDKSKLGLLSAGCLEADVIERASEFFEFGERCVLHFDMANEDDLAWGRGAGCNGRLTILLEPVCDSLLSGLLFTKKYLDTRKAVTRVIRFTHDMKVSDERFFLADESGICLEAATFWRLPTGLHPDFKTGGFVFVHHLQPKPRLFVFGGGDDAIPVASLASKTGFDVTVIDWRPAFGRIERFPEATKLLIEPLEKAFTDLSFSPEDLAVVMTHQFEKDEKILARLLESGPLFYLGVLGPRERTERLLRGTPFPDYLHSPVGLAIGARGPQEIAVSIVSEMIMEIRKTKETDC</sequence>
<dbReference type="Pfam" id="PF13478">
    <property type="entry name" value="XdhC_C"/>
    <property type="match status" value="1"/>
</dbReference>
<feature type="domain" description="XdhC- CoxI" evidence="1">
    <location>
        <begin position="16"/>
        <end position="79"/>
    </location>
</feature>
<dbReference type="InterPro" id="IPR036188">
    <property type="entry name" value="FAD/NAD-bd_sf"/>
</dbReference>
<comment type="caution">
    <text evidence="3">The sequence shown here is derived from an EMBL/GenBank/DDBJ whole genome shotgun (WGS) entry which is preliminary data.</text>
</comment>
<dbReference type="Pfam" id="PF02625">
    <property type="entry name" value="XdhC_CoxI"/>
    <property type="match status" value="1"/>
</dbReference>
<dbReference type="Proteomes" id="UP000257144">
    <property type="component" value="Unassembled WGS sequence"/>
</dbReference>
<dbReference type="InterPro" id="IPR052698">
    <property type="entry name" value="MoCofactor_Util/Proc"/>
</dbReference>